<feature type="transmembrane region" description="Helical" evidence="1">
    <location>
        <begin position="20"/>
        <end position="38"/>
    </location>
</feature>
<evidence type="ECO:0000313" key="2">
    <source>
        <dbReference type="EMBL" id="MEA5391486.1"/>
    </source>
</evidence>
<protein>
    <submittedName>
        <fullName evidence="2">Uncharacterized protein</fullName>
    </submittedName>
</protein>
<keyword evidence="1" id="KW-1133">Transmembrane helix</keyword>
<gene>
    <name evidence="2" type="ORF">VB738_09465</name>
</gene>
<sequence length="49" mass="5415">MGLTWVPSVQVLPLARLTTILFALLGPFDLAVNIDVLIGRSIQLEQREP</sequence>
<organism evidence="2 3">
    <name type="scientific">Cyanobium gracile UHCC 0139</name>
    <dbReference type="NCBI Taxonomy" id="3110308"/>
    <lineage>
        <taxon>Bacteria</taxon>
        <taxon>Bacillati</taxon>
        <taxon>Cyanobacteriota</taxon>
        <taxon>Cyanophyceae</taxon>
        <taxon>Synechococcales</taxon>
        <taxon>Prochlorococcaceae</taxon>
        <taxon>Cyanobium</taxon>
    </lineage>
</organism>
<reference evidence="2 3" key="1">
    <citation type="submission" date="2023-12" db="EMBL/GenBank/DDBJ databases">
        <title>Baltic Sea Cyanobacteria.</title>
        <authorList>
            <person name="Delbaje E."/>
            <person name="Fewer D.P."/>
            <person name="Shishido T.K."/>
        </authorList>
    </citation>
    <scope>NUCLEOTIDE SEQUENCE [LARGE SCALE GENOMIC DNA]</scope>
    <source>
        <strain evidence="2 3">UHCC 0139</strain>
    </source>
</reference>
<evidence type="ECO:0000256" key="1">
    <source>
        <dbReference type="SAM" id="Phobius"/>
    </source>
</evidence>
<dbReference type="Proteomes" id="UP001304461">
    <property type="component" value="Unassembled WGS sequence"/>
</dbReference>
<proteinExistence type="predicted"/>
<keyword evidence="1" id="KW-0812">Transmembrane</keyword>
<name>A0ABU5RUP9_9CYAN</name>
<dbReference type="RefSeq" id="WP_323305518.1">
    <property type="nucleotide sequence ID" value="NZ_JAYGHX010000005.1"/>
</dbReference>
<accession>A0ABU5RUP9</accession>
<keyword evidence="3" id="KW-1185">Reference proteome</keyword>
<comment type="caution">
    <text evidence="2">The sequence shown here is derived from an EMBL/GenBank/DDBJ whole genome shotgun (WGS) entry which is preliminary data.</text>
</comment>
<keyword evidence="1" id="KW-0472">Membrane</keyword>
<evidence type="ECO:0000313" key="3">
    <source>
        <dbReference type="Proteomes" id="UP001304461"/>
    </source>
</evidence>
<dbReference type="EMBL" id="JAYGHX010000005">
    <property type="protein sequence ID" value="MEA5391486.1"/>
    <property type="molecule type" value="Genomic_DNA"/>
</dbReference>